<gene>
    <name evidence="1" type="ORF">L2E82_45116</name>
</gene>
<dbReference type="Proteomes" id="UP001055811">
    <property type="component" value="Linkage Group LG08"/>
</dbReference>
<keyword evidence="2" id="KW-1185">Reference proteome</keyword>
<proteinExistence type="predicted"/>
<protein>
    <submittedName>
        <fullName evidence="1">Uncharacterized protein</fullName>
    </submittedName>
</protein>
<accession>A0ACB8ZSN1</accession>
<name>A0ACB8ZSN1_CICIN</name>
<organism evidence="1 2">
    <name type="scientific">Cichorium intybus</name>
    <name type="common">Chicory</name>
    <dbReference type="NCBI Taxonomy" id="13427"/>
    <lineage>
        <taxon>Eukaryota</taxon>
        <taxon>Viridiplantae</taxon>
        <taxon>Streptophyta</taxon>
        <taxon>Embryophyta</taxon>
        <taxon>Tracheophyta</taxon>
        <taxon>Spermatophyta</taxon>
        <taxon>Magnoliopsida</taxon>
        <taxon>eudicotyledons</taxon>
        <taxon>Gunneridae</taxon>
        <taxon>Pentapetalae</taxon>
        <taxon>asterids</taxon>
        <taxon>campanulids</taxon>
        <taxon>Asterales</taxon>
        <taxon>Asteraceae</taxon>
        <taxon>Cichorioideae</taxon>
        <taxon>Cichorieae</taxon>
        <taxon>Cichoriinae</taxon>
        <taxon>Cichorium</taxon>
    </lineage>
</organism>
<evidence type="ECO:0000313" key="1">
    <source>
        <dbReference type="EMBL" id="KAI3700486.1"/>
    </source>
</evidence>
<reference evidence="2" key="1">
    <citation type="journal article" date="2022" name="Mol. Ecol. Resour.">
        <title>The genomes of chicory, endive, great burdock and yacon provide insights into Asteraceae palaeo-polyploidization history and plant inulin production.</title>
        <authorList>
            <person name="Fan W."/>
            <person name="Wang S."/>
            <person name="Wang H."/>
            <person name="Wang A."/>
            <person name="Jiang F."/>
            <person name="Liu H."/>
            <person name="Zhao H."/>
            <person name="Xu D."/>
            <person name="Zhang Y."/>
        </authorList>
    </citation>
    <scope>NUCLEOTIDE SEQUENCE [LARGE SCALE GENOMIC DNA]</scope>
    <source>
        <strain evidence="2">cv. Punajuju</strain>
    </source>
</reference>
<reference evidence="1 2" key="2">
    <citation type="journal article" date="2022" name="Mol. Ecol. Resour.">
        <title>The genomes of chicory, endive, great burdock and yacon provide insights into Asteraceae paleo-polyploidization history and plant inulin production.</title>
        <authorList>
            <person name="Fan W."/>
            <person name="Wang S."/>
            <person name="Wang H."/>
            <person name="Wang A."/>
            <person name="Jiang F."/>
            <person name="Liu H."/>
            <person name="Zhao H."/>
            <person name="Xu D."/>
            <person name="Zhang Y."/>
        </authorList>
    </citation>
    <scope>NUCLEOTIDE SEQUENCE [LARGE SCALE GENOMIC DNA]</scope>
    <source>
        <strain evidence="2">cv. Punajuju</strain>
        <tissue evidence="1">Leaves</tissue>
    </source>
</reference>
<sequence length="164" mass="18305">MSHSLSLSLSLSFSLFLSVCRWCCRSEQRLGLQETGDGWFAQVRLGGGVWLCLRGEEESEGRAEEGEKQRREVVAVIGGCSGDGYWFHGGRGKRKRAGGVADRSSGGGYRRPVMDGSYRYRGRNERQFGDAKLMFSSTYIGQREDAYCFNQGDIYKMKLSISLG</sequence>
<dbReference type="EMBL" id="CM042016">
    <property type="protein sequence ID" value="KAI3700486.1"/>
    <property type="molecule type" value="Genomic_DNA"/>
</dbReference>
<evidence type="ECO:0000313" key="2">
    <source>
        <dbReference type="Proteomes" id="UP001055811"/>
    </source>
</evidence>
<comment type="caution">
    <text evidence="1">The sequence shown here is derived from an EMBL/GenBank/DDBJ whole genome shotgun (WGS) entry which is preliminary data.</text>
</comment>